<evidence type="ECO:0000313" key="2">
    <source>
        <dbReference type="Proteomes" id="UP000290545"/>
    </source>
</evidence>
<dbReference type="EMBL" id="SDHZ01000001">
    <property type="protein sequence ID" value="RXK87335.1"/>
    <property type="molecule type" value="Genomic_DNA"/>
</dbReference>
<protein>
    <submittedName>
        <fullName evidence="1">Uncharacterized protein</fullName>
    </submittedName>
</protein>
<accession>A0A4Q1DEI9</accession>
<proteinExistence type="predicted"/>
<gene>
    <name evidence="1" type="ORF">ESB13_11315</name>
</gene>
<comment type="caution">
    <text evidence="1">The sequence shown here is derived from an EMBL/GenBank/DDBJ whole genome shotgun (WGS) entry which is preliminary data.</text>
</comment>
<dbReference type="AlphaFoldDB" id="A0A4Q1DEI9"/>
<sequence length="543" mass="57127">MKRFYSIGAAVLIVSVSIITWCCTKPTKDFVVNISSNIINYKATVQFVDAQTGAVPAGLAVALDGTNAAVIYDYSGTKQLQVSSAGLLTVGVDPKFDPTSNSLSFNLKSSAANYLAVNTPVTFTSGSNNQNFVVSMINLNNTPAGVKVVQPTASISAGTVTTPITAATTTDANTSVTASITVPTGTQLRDANNTVINGSTVNVVVAAFDPAQQKAMQAFPGGQVQYNVQGVSGGQVFFLPAGFATINMSVNNTEVRNFSTLVPVEIALNPNTFNPSTNALVKAGDALNVYSYQVQTGLWQFEKTATAATVGGKLVASFTTNHLTTFAVCVPSGTVTPCSTAPYLVFNAPGISNESSDVFIVDVYPSGLGNNPAPIFSQYFAIHDKDSIQLKNLPSGNVSVTVSRVDYDHYLLSDYKNRGASVGTASLNLCTAGSSTMNISYVGANYLKGTGYAVCPNDNSKRYLPPNDAEVYYKKSGTNDQLRILGLIVNSAVTTTLLTPGQRYDLFGNYGGKQVGRKNVLIQTGVSFLDSVHIINNGSSFCP</sequence>
<evidence type="ECO:0000313" key="1">
    <source>
        <dbReference type="EMBL" id="RXK87335.1"/>
    </source>
</evidence>
<dbReference type="OrthoDB" id="973569at2"/>
<name>A0A4Q1DEI9_9BACT</name>
<dbReference type="Proteomes" id="UP000290545">
    <property type="component" value="Unassembled WGS sequence"/>
</dbReference>
<dbReference type="RefSeq" id="WP_129003085.1">
    <property type="nucleotide sequence ID" value="NZ_SDHZ01000001.1"/>
</dbReference>
<keyword evidence="2" id="KW-1185">Reference proteome</keyword>
<organism evidence="1 2">
    <name type="scientific">Filimonas effusa</name>
    <dbReference type="NCBI Taxonomy" id="2508721"/>
    <lineage>
        <taxon>Bacteria</taxon>
        <taxon>Pseudomonadati</taxon>
        <taxon>Bacteroidota</taxon>
        <taxon>Chitinophagia</taxon>
        <taxon>Chitinophagales</taxon>
        <taxon>Chitinophagaceae</taxon>
        <taxon>Filimonas</taxon>
    </lineage>
</organism>
<reference evidence="1 2" key="1">
    <citation type="submission" date="2019-01" db="EMBL/GenBank/DDBJ databases">
        <title>Filimonas sp. strain TTM-71.</title>
        <authorList>
            <person name="Chen W.-M."/>
        </authorList>
    </citation>
    <scope>NUCLEOTIDE SEQUENCE [LARGE SCALE GENOMIC DNA]</scope>
    <source>
        <strain evidence="1 2">TTM-71</strain>
    </source>
</reference>